<evidence type="ECO:0000313" key="3">
    <source>
        <dbReference type="Proteomes" id="UP000005238"/>
    </source>
</evidence>
<dbReference type="VEuPathDB" id="FungiDB:KRP23_14263"/>
<dbReference type="Proteomes" id="UP000005238">
    <property type="component" value="Unassembled WGS sequence"/>
</dbReference>
<keyword evidence="3" id="KW-1185">Reference proteome</keyword>
<dbReference type="InParanoid" id="H3GY49"/>
<evidence type="ECO:0000313" key="2">
    <source>
        <dbReference type="EnsemblProtists" id="Phyra82587"/>
    </source>
</evidence>
<feature type="region of interest" description="Disordered" evidence="1">
    <location>
        <begin position="207"/>
        <end position="297"/>
    </location>
</feature>
<feature type="compositionally biased region" description="Basic and acidic residues" evidence="1">
    <location>
        <begin position="208"/>
        <end position="220"/>
    </location>
</feature>
<organism evidence="2 3">
    <name type="scientific">Phytophthora ramorum</name>
    <name type="common">Sudden oak death agent</name>
    <dbReference type="NCBI Taxonomy" id="164328"/>
    <lineage>
        <taxon>Eukaryota</taxon>
        <taxon>Sar</taxon>
        <taxon>Stramenopiles</taxon>
        <taxon>Oomycota</taxon>
        <taxon>Peronosporomycetes</taxon>
        <taxon>Peronosporales</taxon>
        <taxon>Peronosporaceae</taxon>
        <taxon>Phytophthora</taxon>
    </lineage>
</organism>
<dbReference type="EnsemblProtists" id="Phyra82587">
    <property type="protein sequence ID" value="Phyra82587"/>
    <property type="gene ID" value="Phyra82587"/>
</dbReference>
<dbReference type="EMBL" id="DS566071">
    <property type="status" value="NOT_ANNOTATED_CDS"/>
    <property type="molecule type" value="Genomic_DNA"/>
</dbReference>
<reference evidence="3" key="1">
    <citation type="journal article" date="2006" name="Science">
        <title>Phytophthora genome sequences uncover evolutionary origins and mechanisms of pathogenesis.</title>
        <authorList>
            <person name="Tyler B.M."/>
            <person name="Tripathy S."/>
            <person name="Zhang X."/>
            <person name="Dehal P."/>
            <person name="Jiang R.H."/>
            <person name="Aerts A."/>
            <person name="Arredondo F.D."/>
            <person name="Baxter L."/>
            <person name="Bensasson D."/>
            <person name="Beynon J.L."/>
            <person name="Chapman J."/>
            <person name="Damasceno C.M."/>
            <person name="Dorrance A.E."/>
            <person name="Dou D."/>
            <person name="Dickerman A.W."/>
            <person name="Dubchak I.L."/>
            <person name="Garbelotto M."/>
            <person name="Gijzen M."/>
            <person name="Gordon S.G."/>
            <person name="Govers F."/>
            <person name="Grunwald N.J."/>
            <person name="Huang W."/>
            <person name="Ivors K.L."/>
            <person name="Jones R.W."/>
            <person name="Kamoun S."/>
            <person name="Krampis K."/>
            <person name="Lamour K.H."/>
            <person name="Lee M.K."/>
            <person name="McDonald W.H."/>
            <person name="Medina M."/>
            <person name="Meijer H.J."/>
            <person name="Nordberg E.K."/>
            <person name="Maclean D.J."/>
            <person name="Ospina-Giraldo M.D."/>
            <person name="Morris P.F."/>
            <person name="Phuntumart V."/>
            <person name="Putnam N.H."/>
            <person name="Rash S."/>
            <person name="Rose J.K."/>
            <person name="Sakihama Y."/>
            <person name="Salamov A.A."/>
            <person name="Savidor A."/>
            <person name="Scheuring C.F."/>
            <person name="Smith B.M."/>
            <person name="Sobral B.W."/>
            <person name="Terry A."/>
            <person name="Torto-Alalibo T.A."/>
            <person name="Win J."/>
            <person name="Xu Z."/>
            <person name="Zhang H."/>
            <person name="Grigoriev I.V."/>
            <person name="Rokhsar D.S."/>
            <person name="Boore J.L."/>
        </authorList>
    </citation>
    <scope>NUCLEOTIDE SEQUENCE [LARGE SCALE GENOMIC DNA]</scope>
    <source>
        <strain evidence="3">Pr102</strain>
    </source>
</reference>
<dbReference type="VEuPathDB" id="FungiDB:KRP22_14532"/>
<dbReference type="AlphaFoldDB" id="H3GY49"/>
<name>H3GY49_PHYRM</name>
<reference evidence="2" key="2">
    <citation type="submission" date="2015-06" db="UniProtKB">
        <authorList>
            <consortium name="EnsemblProtists"/>
        </authorList>
    </citation>
    <scope>IDENTIFICATION</scope>
    <source>
        <strain evidence="2">Pr102</strain>
    </source>
</reference>
<evidence type="ECO:0000256" key="1">
    <source>
        <dbReference type="SAM" id="MobiDB-lite"/>
    </source>
</evidence>
<sequence length="467" mass="52136">MTSSHILLFPEDILQETARFRMAHSGQRCKRRKCDPVEPCERQRAVPADEANGAGEGELLRCPVVTCRQDKFWYGQVVDYDYDHVVVCVSLSDIQTLIVPKDSISEVAPAFCVLLGRAGLAVTNYDDDRLAEMLGVILNRLLGANQSKATRLIGALLSDINDPDELSTGESVVRWVCPQTGTQSTTSIQHVIDFDFYHGGGNRRPRNFKIDDTFYRDPKSAPELTPNSPRSISPPVARQTKHRRVAACAKAAASTNGQGSAPRIRLDEWLRDDESDDNNIGSSEKDKPPPPKRRRAAVDHAVEAMTVAAVADGTVLLRYCVEHLHGSANQLRLLSESYIIPAAAPPDRHATLSDLHECFMVLSMYAEVIFDYHAQRIVSHARSFRDELEDYEGWTPEDIRSVVFWFDFIFEEFRRSAADGISTGRLTLKDHELQGLLYSLQSTKIAAFGSSGERINNQDLTRYVSAI</sequence>
<protein>
    <submittedName>
        <fullName evidence="2">Uncharacterized protein</fullName>
    </submittedName>
</protein>
<proteinExistence type="predicted"/>
<accession>H3GY49</accession>
<dbReference type="HOGENOM" id="CLU_585927_0_0_1"/>